<dbReference type="InterPro" id="IPR020781">
    <property type="entry name" value="ATPase_OSCP/d_CS"/>
</dbReference>
<keyword evidence="4" id="KW-0406">Ion transport</keyword>
<reference evidence="7" key="1">
    <citation type="submission" date="2020-05" db="EMBL/GenBank/DDBJ databases">
        <authorList>
            <person name="Chiriac C."/>
            <person name="Salcher M."/>
            <person name="Ghai R."/>
            <person name="Kavagutti S V."/>
        </authorList>
    </citation>
    <scope>NUCLEOTIDE SEQUENCE</scope>
</reference>
<dbReference type="Pfam" id="PF00213">
    <property type="entry name" value="OSCP"/>
    <property type="match status" value="1"/>
</dbReference>
<dbReference type="PROSITE" id="PS00389">
    <property type="entry name" value="ATPASE_DELTA"/>
    <property type="match status" value="1"/>
</dbReference>
<evidence type="ECO:0000256" key="5">
    <source>
        <dbReference type="ARBA" id="ARBA00023136"/>
    </source>
</evidence>
<protein>
    <submittedName>
        <fullName evidence="7">Unannotated protein</fullName>
    </submittedName>
</protein>
<evidence type="ECO:0000256" key="3">
    <source>
        <dbReference type="ARBA" id="ARBA00022781"/>
    </source>
</evidence>
<name>A0A6J7GAS4_9ZZZZ</name>
<dbReference type="NCBIfam" id="NF009967">
    <property type="entry name" value="PRK13430.1"/>
    <property type="match status" value="1"/>
</dbReference>
<dbReference type="GO" id="GO:0046933">
    <property type="term" value="F:proton-transporting ATP synthase activity, rotational mechanism"/>
    <property type="evidence" value="ECO:0007669"/>
    <property type="project" value="InterPro"/>
</dbReference>
<evidence type="ECO:0000256" key="6">
    <source>
        <dbReference type="ARBA" id="ARBA00023310"/>
    </source>
</evidence>
<sequence>MGSASRQALATSREALSALAASCDVGTAATLFSVGRAIASSSQLSAALADASVQPTTKSELLGKVFGAALSGAAATLTSTIVGQRWSTPNDLLGGFEDIALRSAAIAAGPAASLEAEIFAFSRAVSTDAELELTLGSKLGDPAAKARLASTLLTGKAHPATIEIISSLVAQPRGRRIGALMAHAAAVVADEAGASVATVESARALTAEQLSSVAKSLTKTYGREILINANVDELLIGGIRIQVGDDVMDGSISSRLNELRRELVG</sequence>
<evidence type="ECO:0000256" key="4">
    <source>
        <dbReference type="ARBA" id="ARBA00023065"/>
    </source>
</evidence>
<proteinExistence type="inferred from homology"/>
<organism evidence="7">
    <name type="scientific">freshwater metagenome</name>
    <dbReference type="NCBI Taxonomy" id="449393"/>
    <lineage>
        <taxon>unclassified sequences</taxon>
        <taxon>metagenomes</taxon>
        <taxon>ecological metagenomes</taxon>
    </lineage>
</organism>
<dbReference type="NCBIfam" id="TIGR01145">
    <property type="entry name" value="ATP_synt_delta"/>
    <property type="match status" value="1"/>
</dbReference>
<dbReference type="InterPro" id="IPR000711">
    <property type="entry name" value="ATPase_OSCP/dsu"/>
</dbReference>
<comment type="subcellular location">
    <subcellularLocation>
        <location evidence="1">Membrane</location>
    </subcellularLocation>
</comment>
<evidence type="ECO:0000313" key="7">
    <source>
        <dbReference type="EMBL" id="CAB4901660.1"/>
    </source>
</evidence>
<keyword evidence="3" id="KW-0375">Hydrogen ion transport</keyword>
<dbReference type="EMBL" id="CAFBMB010000069">
    <property type="protein sequence ID" value="CAB4901660.1"/>
    <property type="molecule type" value="Genomic_DNA"/>
</dbReference>
<evidence type="ECO:0000256" key="2">
    <source>
        <dbReference type="ARBA" id="ARBA00022448"/>
    </source>
</evidence>
<dbReference type="GO" id="GO:0016020">
    <property type="term" value="C:membrane"/>
    <property type="evidence" value="ECO:0007669"/>
    <property type="project" value="UniProtKB-SubCell"/>
</dbReference>
<accession>A0A6J7GAS4</accession>
<keyword evidence="6" id="KW-0066">ATP synthesis</keyword>
<dbReference type="AlphaFoldDB" id="A0A6J7GAS4"/>
<dbReference type="PANTHER" id="PTHR11910">
    <property type="entry name" value="ATP SYNTHASE DELTA CHAIN"/>
    <property type="match status" value="1"/>
</dbReference>
<evidence type="ECO:0000256" key="1">
    <source>
        <dbReference type="ARBA" id="ARBA00004370"/>
    </source>
</evidence>
<dbReference type="PRINTS" id="PR00125">
    <property type="entry name" value="ATPASEDELTA"/>
</dbReference>
<keyword evidence="2" id="KW-0813">Transport</keyword>
<dbReference type="HAMAP" id="MF_01416">
    <property type="entry name" value="ATP_synth_delta_bact"/>
    <property type="match status" value="1"/>
</dbReference>
<gene>
    <name evidence="7" type="ORF">UFOPK3516_00969</name>
</gene>
<keyword evidence="5" id="KW-0472">Membrane</keyword>